<dbReference type="AlphaFoldDB" id="A0A2Z6MXD0"/>
<evidence type="ECO:0000259" key="2">
    <source>
        <dbReference type="SMART" id="SM00256"/>
    </source>
</evidence>
<dbReference type="PANTHER" id="PTHR34223">
    <property type="entry name" value="OS11G0201299 PROTEIN"/>
    <property type="match status" value="1"/>
</dbReference>
<protein>
    <recommendedName>
        <fullName evidence="2">F-box domain-containing protein</fullName>
    </recommendedName>
</protein>
<feature type="region of interest" description="Disordered" evidence="1">
    <location>
        <begin position="1"/>
        <end position="26"/>
    </location>
</feature>
<keyword evidence="4" id="KW-1185">Reference proteome</keyword>
<feature type="domain" description="F-box" evidence="2">
    <location>
        <begin position="32"/>
        <end position="72"/>
    </location>
</feature>
<dbReference type="InterPro" id="IPR032675">
    <property type="entry name" value="LRR_dom_sf"/>
</dbReference>
<evidence type="ECO:0000313" key="4">
    <source>
        <dbReference type="Proteomes" id="UP000242715"/>
    </source>
</evidence>
<gene>
    <name evidence="3" type="ORF">TSUD_65170</name>
</gene>
<dbReference type="InterPro" id="IPR053781">
    <property type="entry name" value="F-box_AtFBL13-like"/>
</dbReference>
<evidence type="ECO:0000313" key="3">
    <source>
        <dbReference type="EMBL" id="GAU29482.1"/>
    </source>
</evidence>
<dbReference type="SUPFAM" id="SSF81383">
    <property type="entry name" value="F-box domain"/>
    <property type="match status" value="1"/>
</dbReference>
<proteinExistence type="predicted"/>
<name>A0A2Z6MXD0_TRISU</name>
<dbReference type="CDD" id="cd22160">
    <property type="entry name" value="F-box_AtFBL13-like"/>
    <property type="match status" value="1"/>
</dbReference>
<sequence length="399" mass="44906">MSSLAHEKMIPPDNKRARHDNNEENEDRLSDLPECVLLHILSFLNSKHAVQTCVLSPKWKHLWKRIPSLILHSSEFSTAKKLAFFVTKILNLRDTTPSLHTLDFERMCSFEPQWTLNEIVNYACSHATRLKQLAICVKGDSSLIFPRISSCRALTSLKLCVYYNGETTLFPKSLNLPALTRLDLTNFAFCASDNADHAEPFSSFNSLNNLIISNCTVKDGPILRISSATLVNLTMSDNSSDFTKIELFAPSLDTITFDGIPYQTLCGSCLSSVKQVSIDADIYSRVGELSLILLSWLHDLDNIKSLTVTSSTLQILSLVPDLFKVKLPSMLCNLKTLKVKLKPLPFLLHLFKNESHKEAHKMHKARTEPFLTIPEGIVNFLLQNSPSAEVHIRDYTEST</sequence>
<dbReference type="InterPro" id="IPR053197">
    <property type="entry name" value="F-box_SCFL_complex_component"/>
</dbReference>
<dbReference type="Gene3D" id="3.80.10.10">
    <property type="entry name" value="Ribonuclease Inhibitor"/>
    <property type="match status" value="1"/>
</dbReference>
<dbReference type="InterPro" id="IPR036047">
    <property type="entry name" value="F-box-like_dom_sf"/>
</dbReference>
<reference evidence="4" key="1">
    <citation type="journal article" date="2017" name="Front. Plant Sci.">
        <title>Climate Clever Clovers: New Paradigm to Reduce the Environmental Footprint of Ruminants by Breeding Low Methanogenic Forages Utilizing Haplotype Variation.</title>
        <authorList>
            <person name="Kaur P."/>
            <person name="Appels R."/>
            <person name="Bayer P.E."/>
            <person name="Keeble-Gagnere G."/>
            <person name="Wang J."/>
            <person name="Hirakawa H."/>
            <person name="Shirasawa K."/>
            <person name="Vercoe P."/>
            <person name="Stefanova K."/>
            <person name="Durmic Z."/>
            <person name="Nichols P."/>
            <person name="Revell C."/>
            <person name="Isobe S.N."/>
            <person name="Edwards D."/>
            <person name="Erskine W."/>
        </authorList>
    </citation>
    <scope>NUCLEOTIDE SEQUENCE [LARGE SCALE GENOMIC DNA]</scope>
    <source>
        <strain evidence="4">cv. Daliak</strain>
    </source>
</reference>
<organism evidence="3 4">
    <name type="scientific">Trifolium subterraneum</name>
    <name type="common">Subterranean clover</name>
    <dbReference type="NCBI Taxonomy" id="3900"/>
    <lineage>
        <taxon>Eukaryota</taxon>
        <taxon>Viridiplantae</taxon>
        <taxon>Streptophyta</taxon>
        <taxon>Embryophyta</taxon>
        <taxon>Tracheophyta</taxon>
        <taxon>Spermatophyta</taxon>
        <taxon>Magnoliopsida</taxon>
        <taxon>eudicotyledons</taxon>
        <taxon>Gunneridae</taxon>
        <taxon>Pentapetalae</taxon>
        <taxon>rosids</taxon>
        <taxon>fabids</taxon>
        <taxon>Fabales</taxon>
        <taxon>Fabaceae</taxon>
        <taxon>Papilionoideae</taxon>
        <taxon>50 kb inversion clade</taxon>
        <taxon>NPAAA clade</taxon>
        <taxon>Hologalegina</taxon>
        <taxon>IRL clade</taxon>
        <taxon>Trifolieae</taxon>
        <taxon>Trifolium</taxon>
    </lineage>
</organism>
<dbReference type="OrthoDB" id="810154at2759"/>
<dbReference type="PANTHER" id="PTHR34223:SF51">
    <property type="entry name" value="OS06G0556300 PROTEIN"/>
    <property type="match status" value="1"/>
</dbReference>
<evidence type="ECO:0000256" key="1">
    <source>
        <dbReference type="SAM" id="MobiDB-lite"/>
    </source>
</evidence>
<dbReference type="Pfam" id="PF00646">
    <property type="entry name" value="F-box"/>
    <property type="match status" value="1"/>
</dbReference>
<dbReference type="InterPro" id="IPR001810">
    <property type="entry name" value="F-box_dom"/>
</dbReference>
<dbReference type="Gene3D" id="1.20.1280.50">
    <property type="match status" value="1"/>
</dbReference>
<dbReference type="EMBL" id="DF973397">
    <property type="protein sequence ID" value="GAU29482.1"/>
    <property type="molecule type" value="Genomic_DNA"/>
</dbReference>
<dbReference type="SUPFAM" id="SSF52047">
    <property type="entry name" value="RNI-like"/>
    <property type="match status" value="1"/>
</dbReference>
<dbReference type="SMART" id="SM00256">
    <property type="entry name" value="FBOX"/>
    <property type="match status" value="1"/>
</dbReference>
<dbReference type="Proteomes" id="UP000242715">
    <property type="component" value="Unassembled WGS sequence"/>
</dbReference>
<accession>A0A2Z6MXD0</accession>